<dbReference type="CDD" id="cd02901">
    <property type="entry name" value="Macro_Poa1p-like"/>
    <property type="match status" value="1"/>
</dbReference>
<evidence type="ECO:0000256" key="1">
    <source>
        <dbReference type="ARBA" id="ARBA00035885"/>
    </source>
</evidence>
<dbReference type="RefSeq" id="WP_188105212.1">
    <property type="nucleotide sequence ID" value="NZ_JAANIH010000046.1"/>
</dbReference>
<dbReference type="InterPro" id="IPR050892">
    <property type="entry name" value="ADP-ribose_metab_enzymes"/>
</dbReference>
<name>A0ABR7U4M9_9BRAD</name>
<evidence type="ECO:0000259" key="2">
    <source>
        <dbReference type="PROSITE" id="PS51154"/>
    </source>
</evidence>
<evidence type="ECO:0000313" key="4">
    <source>
        <dbReference type="Proteomes" id="UP000639516"/>
    </source>
</evidence>
<dbReference type="InterPro" id="IPR002589">
    <property type="entry name" value="Macro_dom"/>
</dbReference>
<dbReference type="SMART" id="SM00506">
    <property type="entry name" value="A1pp"/>
    <property type="match status" value="1"/>
</dbReference>
<organism evidence="3 4">
    <name type="scientific">Bradyrhizobium campsiandrae</name>
    <dbReference type="NCBI Taxonomy" id="1729892"/>
    <lineage>
        <taxon>Bacteria</taxon>
        <taxon>Pseudomonadati</taxon>
        <taxon>Pseudomonadota</taxon>
        <taxon>Alphaproteobacteria</taxon>
        <taxon>Hyphomicrobiales</taxon>
        <taxon>Nitrobacteraceae</taxon>
        <taxon>Bradyrhizobium</taxon>
    </lineage>
</organism>
<dbReference type="Proteomes" id="UP000639516">
    <property type="component" value="Unassembled WGS sequence"/>
</dbReference>
<dbReference type="PANTHER" id="PTHR12521:SF0">
    <property type="entry name" value="ADP-RIBOSE GLYCOHYDROLASE OARD1"/>
    <property type="match status" value="1"/>
</dbReference>
<dbReference type="SUPFAM" id="SSF52949">
    <property type="entry name" value="Macro domain-like"/>
    <property type="match status" value="1"/>
</dbReference>
<dbReference type="EMBL" id="JAATTO010000011">
    <property type="protein sequence ID" value="MBC9978525.1"/>
    <property type="molecule type" value="Genomic_DNA"/>
</dbReference>
<dbReference type="InterPro" id="IPR043472">
    <property type="entry name" value="Macro_dom-like"/>
</dbReference>
<sequence length="363" mass="40618">MIRFTQGNLLDSDAEALVNTVNTVGVMGKGVALMFKEAYPKNFEAYETACLLKEVKVGKMFVTERVGEMFGPRWIVNFPTKAHWRFPSKIEWIVHGLEDLKQFIKDKGVKSIALPPLGAGNGGLAWKDVRSKIEAVLGELNDVDVIVYEPTAKYQNVAKRTGVEKLTPTRALIAELVRRYAILGFDCTLLEIQKLGYFLERFAVKLNLDNPMKFQFAARKFGPYSENLKHLLNGLDGSYLHCDKRLGDAAPFDVIRFDDSKKDKVAAYLTTAEAKEFRTALEKTSELIDGFESPLGMELLATVDWLVNEAGVKPDVSAVRKRLANWPGGKEAGERKLRLFEDRTIQIALSSLAEAELIPSLKD</sequence>
<protein>
    <submittedName>
        <fullName evidence="3">Macro domain-containing protein</fullName>
    </submittedName>
</protein>
<proteinExistence type="predicted"/>
<dbReference type="PANTHER" id="PTHR12521">
    <property type="entry name" value="PROTEIN C6ORF130"/>
    <property type="match status" value="1"/>
</dbReference>
<dbReference type="Gene3D" id="3.40.220.10">
    <property type="entry name" value="Leucine Aminopeptidase, subunit E, domain 1"/>
    <property type="match status" value="1"/>
</dbReference>
<feature type="domain" description="Macro" evidence="2">
    <location>
        <begin position="1"/>
        <end position="156"/>
    </location>
</feature>
<comment type="catalytic activity">
    <reaction evidence="1">
        <text>an N-(ADP-alpha-D-ribosyl)-thymidine in DNA + H2O = a thymidine in DNA + ADP-D-ribose</text>
        <dbReference type="Rhea" id="RHEA:71655"/>
        <dbReference type="Rhea" id="RHEA-COMP:13556"/>
        <dbReference type="Rhea" id="RHEA-COMP:18051"/>
        <dbReference type="ChEBI" id="CHEBI:15377"/>
        <dbReference type="ChEBI" id="CHEBI:57967"/>
        <dbReference type="ChEBI" id="CHEBI:137386"/>
        <dbReference type="ChEBI" id="CHEBI:191199"/>
    </reaction>
    <physiologicalReaction direction="left-to-right" evidence="1">
        <dbReference type="Rhea" id="RHEA:71656"/>
    </physiologicalReaction>
</comment>
<dbReference type="PROSITE" id="PS51154">
    <property type="entry name" value="MACRO"/>
    <property type="match status" value="1"/>
</dbReference>
<evidence type="ECO:0000313" key="3">
    <source>
        <dbReference type="EMBL" id="MBC9978525.1"/>
    </source>
</evidence>
<accession>A0ABR7U4M9</accession>
<gene>
    <name evidence="3" type="ORF">HA482_09880</name>
</gene>
<dbReference type="Pfam" id="PF01661">
    <property type="entry name" value="Macro"/>
    <property type="match status" value="1"/>
</dbReference>
<keyword evidence="4" id="KW-1185">Reference proteome</keyword>
<comment type="caution">
    <text evidence="3">The sequence shown here is derived from an EMBL/GenBank/DDBJ whole genome shotgun (WGS) entry which is preliminary data.</text>
</comment>
<reference evidence="3 4" key="1">
    <citation type="journal article" date="2020" name="Arch. Microbiol.">
        <title>Bradyrhizobium campsiandrae sp. nov., a nitrogen-fixing bacterial strain isolated from a native leguminous tree from the Amazon adapted to flooded conditions.</title>
        <authorList>
            <person name="Cabral Michel D."/>
            <person name="Martins da Costa E."/>
            <person name="Azarias Guimaraes A."/>
            <person name="Soares de Carvalho T."/>
            <person name="Santos de Castro Caputo P."/>
            <person name="Willems A."/>
            <person name="de Souza Moreira F.M."/>
        </authorList>
    </citation>
    <scope>NUCLEOTIDE SEQUENCE [LARGE SCALE GENOMIC DNA]</scope>
    <source>
        <strain evidence="4">INPA 384B</strain>
    </source>
</reference>